<dbReference type="PROSITE" id="PS50118">
    <property type="entry name" value="HMG_BOX_2"/>
    <property type="match status" value="1"/>
</dbReference>
<dbReference type="SUPFAM" id="SSF47095">
    <property type="entry name" value="HMG-box"/>
    <property type="match status" value="1"/>
</dbReference>
<feature type="region of interest" description="Disordered" evidence="4">
    <location>
        <begin position="85"/>
        <end position="105"/>
    </location>
</feature>
<dbReference type="Gene3D" id="1.10.10.10">
    <property type="entry name" value="Winged helix-like DNA-binding domain superfamily/Winged helix DNA-binding domain"/>
    <property type="match status" value="1"/>
</dbReference>
<dbReference type="GO" id="GO:0003677">
    <property type="term" value="F:DNA binding"/>
    <property type="evidence" value="ECO:0007669"/>
    <property type="project" value="UniProtKB-UniRule"/>
</dbReference>
<evidence type="ECO:0000259" key="6">
    <source>
        <dbReference type="PROSITE" id="PS50934"/>
    </source>
</evidence>
<accession>A0A9P9WLU4</accession>
<dbReference type="Gene3D" id="3.50.50.60">
    <property type="entry name" value="FAD/NAD(P)-binding domain"/>
    <property type="match status" value="2"/>
</dbReference>
<dbReference type="Pfam" id="PF01593">
    <property type="entry name" value="Amino_oxidase"/>
    <property type="match status" value="2"/>
</dbReference>
<dbReference type="FunFam" id="1.10.10.10:FF:000064">
    <property type="entry name" value="Lysine-specific histone demethylase 1A"/>
    <property type="match status" value="1"/>
</dbReference>
<dbReference type="Proteomes" id="UP000829685">
    <property type="component" value="Unassembled WGS sequence"/>
</dbReference>
<dbReference type="InterPro" id="IPR036388">
    <property type="entry name" value="WH-like_DNA-bd_sf"/>
</dbReference>
<keyword evidence="3" id="KW-0238">DNA-binding</keyword>
<dbReference type="PANTHER" id="PTHR10742">
    <property type="entry name" value="FLAVIN MONOAMINE OXIDASE"/>
    <property type="match status" value="1"/>
</dbReference>
<evidence type="ECO:0000259" key="5">
    <source>
        <dbReference type="PROSITE" id="PS50118"/>
    </source>
</evidence>
<comment type="caution">
    <text evidence="7">The sequence shown here is derived from an EMBL/GenBank/DDBJ whole genome shotgun (WGS) entry which is preliminary data.</text>
</comment>
<dbReference type="GO" id="GO:0006338">
    <property type="term" value="P:chromatin remodeling"/>
    <property type="evidence" value="ECO:0007669"/>
    <property type="project" value="TreeGrafter"/>
</dbReference>
<feature type="compositionally biased region" description="Polar residues" evidence="4">
    <location>
        <begin position="55"/>
        <end position="68"/>
    </location>
</feature>
<feature type="DNA-binding region" description="HMG box" evidence="3">
    <location>
        <begin position="960"/>
        <end position="1036"/>
    </location>
</feature>
<evidence type="ECO:0000256" key="3">
    <source>
        <dbReference type="PROSITE-ProRule" id="PRU00267"/>
    </source>
</evidence>
<dbReference type="GO" id="GO:0003682">
    <property type="term" value="F:chromatin binding"/>
    <property type="evidence" value="ECO:0007669"/>
    <property type="project" value="TreeGrafter"/>
</dbReference>
<dbReference type="PROSITE" id="PS50934">
    <property type="entry name" value="SWIRM"/>
    <property type="match status" value="1"/>
</dbReference>
<reference evidence="7" key="1">
    <citation type="submission" date="2021-03" db="EMBL/GenBank/DDBJ databases">
        <title>Revisited historic fungal species revealed as producer of novel bioactive compounds through whole genome sequencing and comparative genomics.</title>
        <authorList>
            <person name="Vignolle G.A."/>
            <person name="Hochenegger N."/>
            <person name="Mach R.L."/>
            <person name="Mach-Aigner A.R."/>
            <person name="Javad Rahimi M."/>
            <person name="Salim K.A."/>
            <person name="Chan C.M."/>
            <person name="Lim L.B.L."/>
            <person name="Cai F."/>
            <person name="Druzhinina I.S."/>
            <person name="U'Ren J.M."/>
            <person name="Derntl C."/>
        </authorList>
    </citation>
    <scope>NUCLEOTIDE SEQUENCE</scope>
    <source>
        <strain evidence="7">TUCIM 5799</strain>
    </source>
</reference>
<feature type="region of interest" description="Disordered" evidence="4">
    <location>
        <begin position="1"/>
        <end position="21"/>
    </location>
</feature>
<feature type="compositionally biased region" description="Low complexity" evidence="4">
    <location>
        <begin position="120"/>
        <end position="150"/>
    </location>
</feature>
<feature type="region of interest" description="Disordered" evidence="4">
    <location>
        <begin position="117"/>
        <end position="181"/>
    </location>
</feature>
<dbReference type="SMART" id="SM00398">
    <property type="entry name" value="HMG"/>
    <property type="match status" value="1"/>
</dbReference>
<evidence type="ECO:0000256" key="1">
    <source>
        <dbReference type="ARBA" id="ARBA00005995"/>
    </source>
</evidence>
<keyword evidence="3" id="KW-0539">Nucleus</keyword>
<keyword evidence="8" id="KW-1185">Reference proteome</keyword>
<evidence type="ECO:0000256" key="4">
    <source>
        <dbReference type="SAM" id="MobiDB-lite"/>
    </source>
</evidence>
<dbReference type="FunFam" id="3.50.50.60:FF:000249">
    <property type="entry name" value="Lysine-specific histone demethylase Aof2"/>
    <property type="match status" value="1"/>
</dbReference>
<name>A0A9P9WLU4_9PEZI</name>
<dbReference type="InterPro" id="IPR009071">
    <property type="entry name" value="HMG_box_dom"/>
</dbReference>
<organism evidence="7 8">
    <name type="scientific">Neoarthrinium moseri</name>
    <dbReference type="NCBI Taxonomy" id="1658444"/>
    <lineage>
        <taxon>Eukaryota</taxon>
        <taxon>Fungi</taxon>
        <taxon>Dikarya</taxon>
        <taxon>Ascomycota</taxon>
        <taxon>Pezizomycotina</taxon>
        <taxon>Sordariomycetes</taxon>
        <taxon>Xylariomycetidae</taxon>
        <taxon>Amphisphaeriales</taxon>
        <taxon>Apiosporaceae</taxon>
        <taxon>Neoarthrinium</taxon>
    </lineage>
</organism>
<feature type="region of interest" description="Disordered" evidence="4">
    <location>
        <begin position="45"/>
        <end position="73"/>
    </location>
</feature>
<dbReference type="GO" id="GO:0010468">
    <property type="term" value="P:regulation of gene expression"/>
    <property type="evidence" value="ECO:0007669"/>
    <property type="project" value="UniProtKB-ARBA"/>
</dbReference>
<dbReference type="SUPFAM" id="SSF46689">
    <property type="entry name" value="Homeodomain-like"/>
    <property type="match status" value="1"/>
</dbReference>
<dbReference type="GO" id="GO:0005634">
    <property type="term" value="C:nucleus"/>
    <property type="evidence" value="ECO:0007669"/>
    <property type="project" value="UniProtKB-UniRule"/>
</dbReference>
<evidence type="ECO:0000256" key="2">
    <source>
        <dbReference type="ARBA" id="ARBA00023002"/>
    </source>
</evidence>
<dbReference type="InterPro" id="IPR009057">
    <property type="entry name" value="Homeodomain-like_sf"/>
</dbReference>
<proteinExistence type="inferred from homology"/>
<evidence type="ECO:0000313" key="8">
    <source>
        <dbReference type="Proteomes" id="UP000829685"/>
    </source>
</evidence>
<feature type="region of interest" description="Disordered" evidence="4">
    <location>
        <begin position="1067"/>
        <end position="1095"/>
    </location>
</feature>
<evidence type="ECO:0008006" key="9">
    <source>
        <dbReference type="Google" id="ProtNLM"/>
    </source>
</evidence>
<dbReference type="Pfam" id="PF04433">
    <property type="entry name" value="SWIRM"/>
    <property type="match status" value="1"/>
</dbReference>
<comment type="similarity">
    <text evidence="1">Belongs to the flavin monoamine oxidase family.</text>
</comment>
<dbReference type="InterPro" id="IPR036188">
    <property type="entry name" value="FAD/NAD-bd_sf"/>
</dbReference>
<dbReference type="GO" id="GO:0050660">
    <property type="term" value="F:flavin adenine dinucleotide binding"/>
    <property type="evidence" value="ECO:0007669"/>
    <property type="project" value="TreeGrafter"/>
</dbReference>
<dbReference type="SUPFAM" id="SSF54373">
    <property type="entry name" value="FAD-linked reductases, C-terminal domain"/>
    <property type="match status" value="1"/>
</dbReference>
<dbReference type="PANTHER" id="PTHR10742:SF386">
    <property type="entry name" value="LYSINE-SPECIFIC HISTONE DEMETHYLASE 1A"/>
    <property type="match status" value="1"/>
</dbReference>
<evidence type="ECO:0000313" key="7">
    <source>
        <dbReference type="EMBL" id="KAI1870197.1"/>
    </source>
</evidence>
<dbReference type="GO" id="GO:0016491">
    <property type="term" value="F:oxidoreductase activity"/>
    <property type="evidence" value="ECO:0007669"/>
    <property type="project" value="UniProtKB-KW"/>
</dbReference>
<keyword evidence="2" id="KW-0560">Oxidoreductase</keyword>
<dbReference type="CDD" id="cd00084">
    <property type="entry name" value="HMG-box_SF"/>
    <property type="match status" value="1"/>
</dbReference>
<dbReference type="SUPFAM" id="SSF51905">
    <property type="entry name" value="FAD/NAD(P)-binding domain"/>
    <property type="match status" value="1"/>
</dbReference>
<gene>
    <name evidence="7" type="ORF">JX265_006367</name>
</gene>
<dbReference type="Gene3D" id="3.90.660.10">
    <property type="match status" value="1"/>
</dbReference>
<dbReference type="InterPro" id="IPR007526">
    <property type="entry name" value="SWIRM"/>
</dbReference>
<feature type="domain" description="SWIRM" evidence="6">
    <location>
        <begin position="204"/>
        <end position="299"/>
    </location>
</feature>
<dbReference type="InterPro" id="IPR050281">
    <property type="entry name" value="Flavin_monoamine_oxidase"/>
</dbReference>
<protein>
    <recommendedName>
        <fullName evidence="9">Lysine-specific histone demethylase 1</fullName>
    </recommendedName>
</protein>
<sequence>MRSAQETLLEEGKNIGSGSSMDLDGLDLHLSLLASKSDLTKIPTSAARAPDIYSLANTGPSTSKGTPKTESEIVVLVDDMDTDMNSTASGLVTQPESEYPSGQESVANPKLLGFQESSRKSLGSSASAISEQSDLSSPPASPSSKATTPAHVTDTKESLETPSRPIATDVTRSQRPTPSRRKFNVRPRVSIPTDIAPFDYANQCIAAAEHSRLNPYALHQEEYSMLREHISHAQVTTYLNIRNGILRLWLNNPRIGVAREEAIGCAKDSRWFDVANVSYEWLLRRGFINYGCAEVPSSKTRRYKGPPKRKGKTVVVIGAGMSGLGCARQLETLFKQYAGQFQQLGEEVPNVIVLEGRSRLGGRVYSRAVNGSQCQRLIGFKGQRHSVECGGMIITGFERGNPLNVLLRGQMALPYYALRPETNLYDTNGKPVDAQRDLLVERLFNDCLERVSDYKFKSPPSKLIEGNRDLMDEGRDSASEGNKTIAHVEETTASMPQAAPVSEQSLAPQVNLVPVSTDKATGKTHVEPGTAAALKAAFKAKLMGWALKEGILEDRDLELDTAAKSPDVTLGSLIDEAITQYRDIIDLTPQDYRLMNWHIANLEYSNATNLKNLSLGGWDIDAGNEWEGKHTMVVGGYQSVPWGLAHAPSALNIRKDSAVKKITYNAEGNGTARVECEDGFSIDADYVVSTIPLGVLKHGSVKFDPPLPAWKTDAISRLGFGILNKVILVYQERFWDTSRDIFGVLRSPSSRHSLKQSDYASQRGRCFQWFDVSNTSGVPVLLALMAGDAGFDTEYTKNDELVSEATEVLRSVYGAKVPQPVHAVVTRWGSDKFARGSYSSAGPSMKSDDYDTMAKTVGNVIFAGEHTTGTHPATVHGAYLSGLRAASDVLDTMLGPINIPSPLIIPKESSMSLSSSAVKRKADTVPLSPQASKQARIEAHELAAWQHIIEKIGDRPWRPQKVAGNSYLLYSKANFDAARKRCEEGRRLGKGKPSPNEVRVMTSKMWKEATPEEKRPYEDQATEQKRVYHEKLKEWEVVVKEWDSKALQARGEWEANGNKLILEDSPFDEAAGRERRGQKVNTYAESDGSDVEMAG</sequence>
<dbReference type="InterPro" id="IPR036910">
    <property type="entry name" value="HMG_box_dom_sf"/>
</dbReference>
<feature type="domain" description="HMG box" evidence="5">
    <location>
        <begin position="960"/>
        <end position="1036"/>
    </location>
</feature>
<dbReference type="InterPro" id="IPR002937">
    <property type="entry name" value="Amino_oxidase"/>
</dbReference>
<dbReference type="AlphaFoldDB" id="A0A9P9WLU4"/>
<dbReference type="Gene3D" id="1.10.30.10">
    <property type="entry name" value="High mobility group box domain"/>
    <property type="match status" value="1"/>
</dbReference>
<dbReference type="EMBL" id="JAFIMR010000014">
    <property type="protein sequence ID" value="KAI1870197.1"/>
    <property type="molecule type" value="Genomic_DNA"/>
</dbReference>
<dbReference type="Pfam" id="PF00505">
    <property type="entry name" value="HMG_box"/>
    <property type="match status" value="1"/>
</dbReference>